<dbReference type="InterPro" id="IPR000415">
    <property type="entry name" value="Nitroreductase-like"/>
</dbReference>
<evidence type="ECO:0000313" key="1">
    <source>
        <dbReference type="EMBL" id="NML26846.1"/>
    </source>
</evidence>
<sequence length="342" mass="38099">MDILELLRLATRAPSADNSQPWTFTQQADVLSCRYAHPGNFRDPFGPNGHASLLAAGALHENLDLITGGQVECRLDTGREDIPWELNIRPAGASSPSSALRGQMENRHTNRHPFARRLPGPLPDCQASPGVRIITCTESPRIHALGEALQLCSRARFNQPELHEWLFTSLRWNDDEIAAGDGLDINTLHLPPGGQHFMRWIKPWHRMEMLNRLGVDRMMSIADTVMVKQAPAVIALCGSDEAQDVWNAGRTLQRLWLGLNDAGLAVHPYYAVTDLGNRRKAGRLLPGWDASVQRGEEICADTLGLERGEQVHMLLRVGLARHEAVRARRRPAQRFLSADNRA</sequence>
<dbReference type="RefSeq" id="WP_169146387.1">
    <property type="nucleotide sequence ID" value="NZ_JABBGA010000010.1"/>
</dbReference>
<organism evidence="1 2">
    <name type="scientific">Zoogloea dura</name>
    <dbReference type="NCBI Taxonomy" id="2728840"/>
    <lineage>
        <taxon>Bacteria</taxon>
        <taxon>Pseudomonadati</taxon>
        <taxon>Pseudomonadota</taxon>
        <taxon>Betaproteobacteria</taxon>
        <taxon>Rhodocyclales</taxon>
        <taxon>Zoogloeaceae</taxon>
        <taxon>Zoogloea</taxon>
    </lineage>
</organism>
<dbReference type="AlphaFoldDB" id="A0A848G7H7"/>
<dbReference type="Proteomes" id="UP000580043">
    <property type="component" value="Unassembled WGS sequence"/>
</dbReference>
<keyword evidence="2" id="KW-1185">Reference proteome</keyword>
<reference evidence="1 2" key="1">
    <citation type="submission" date="2020-04" db="EMBL/GenBank/DDBJ databases">
        <title>Zoogloea sp. G-4-1-14 isolated from soil.</title>
        <authorList>
            <person name="Dahal R.H."/>
        </authorList>
    </citation>
    <scope>NUCLEOTIDE SEQUENCE [LARGE SCALE GENOMIC DNA]</scope>
    <source>
        <strain evidence="1 2">G-4-1-14</strain>
    </source>
</reference>
<dbReference type="GO" id="GO:0016491">
    <property type="term" value="F:oxidoreductase activity"/>
    <property type="evidence" value="ECO:0007669"/>
    <property type="project" value="InterPro"/>
</dbReference>
<dbReference type="Gene3D" id="3.40.109.10">
    <property type="entry name" value="NADH Oxidase"/>
    <property type="match status" value="1"/>
</dbReference>
<name>A0A848G7H7_9RHOO</name>
<comment type="caution">
    <text evidence="1">The sequence shown here is derived from an EMBL/GenBank/DDBJ whole genome shotgun (WGS) entry which is preliminary data.</text>
</comment>
<accession>A0A848G7H7</accession>
<evidence type="ECO:0000313" key="2">
    <source>
        <dbReference type="Proteomes" id="UP000580043"/>
    </source>
</evidence>
<dbReference type="SUPFAM" id="SSF55469">
    <property type="entry name" value="FMN-dependent nitroreductase-like"/>
    <property type="match status" value="1"/>
</dbReference>
<gene>
    <name evidence="1" type="ORF">HHL15_13910</name>
</gene>
<dbReference type="EMBL" id="JABBGA010000010">
    <property type="protein sequence ID" value="NML26846.1"/>
    <property type="molecule type" value="Genomic_DNA"/>
</dbReference>
<protein>
    <recommendedName>
        <fullName evidence="3">Nitroreductase domain-containing protein</fullName>
    </recommendedName>
</protein>
<evidence type="ECO:0008006" key="3">
    <source>
        <dbReference type="Google" id="ProtNLM"/>
    </source>
</evidence>
<proteinExistence type="predicted"/>